<evidence type="ECO:0000313" key="3">
    <source>
        <dbReference type="EMBL" id="QDC44198.1"/>
    </source>
</evidence>
<feature type="transmembrane region" description="Helical" evidence="1">
    <location>
        <begin position="257"/>
        <end position="280"/>
    </location>
</feature>
<dbReference type="InterPro" id="IPR002656">
    <property type="entry name" value="Acyl_transf_3_dom"/>
</dbReference>
<dbReference type="GO" id="GO:0009103">
    <property type="term" value="P:lipopolysaccharide biosynthetic process"/>
    <property type="evidence" value="ECO:0007669"/>
    <property type="project" value="TreeGrafter"/>
</dbReference>
<keyword evidence="3" id="KW-0808">Transferase</keyword>
<feature type="transmembrane region" description="Helical" evidence="1">
    <location>
        <begin position="35"/>
        <end position="52"/>
    </location>
</feature>
<organism evidence="3 4">
    <name type="scientific">Methylophilus medardicus</name>
    <dbReference type="NCBI Taxonomy" id="2588534"/>
    <lineage>
        <taxon>Bacteria</taxon>
        <taxon>Pseudomonadati</taxon>
        <taxon>Pseudomonadota</taxon>
        <taxon>Betaproteobacteria</taxon>
        <taxon>Nitrosomonadales</taxon>
        <taxon>Methylophilaceae</taxon>
        <taxon>Methylophilus</taxon>
    </lineage>
</organism>
<keyword evidence="3" id="KW-0012">Acyltransferase</keyword>
<gene>
    <name evidence="3" type="ORF">FIU01_06475</name>
</gene>
<dbReference type="PANTHER" id="PTHR23028:SF53">
    <property type="entry name" value="ACYL_TRANSF_3 DOMAIN-CONTAINING PROTEIN"/>
    <property type="match status" value="1"/>
</dbReference>
<dbReference type="GO" id="GO:0016747">
    <property type="term" value="F:acyltransferase activity, transferring groups other than amino-acyl groups"/>
    <property type="evidence" value="ECO:0007669"/>
    <property type="project" value="InterPro"/>
</dbReference>
<keyword evidence="1" id="KW-0472">Membrane</keyword>
<feature type="transmembrane region" description="Helical" evidence="1">
    <location>
        <begin position="196"/>
        <end position="213"/>
    </location>
</feature>
<dbReference type="AlphaFoldDB" id="A0A5B8CSA3"/>
<keyword evidence="1" id="KW-1133">Transmembrane helix</keyword>
<protein>
    <submittedName>
        <fullName evidence="3">Acyltransferase</fullName>
    </submittedName>
</protein>
<evidence type="ECO:0000259" key="2">
    <source>
        <dbReference type="Pfam" id="PF01757"/>
    </source>
</evidence>
<dbReference type="OrthoDB" id="9814807at2"/>
<feature type="transmembrane region" description="Helical" evidence="1">
    <location>
        <begin position="318"/>
        <end position="339"/>
    </location>
</feature>
<dbReference type="KEGG" id="mmec:FIU01_06475"/>
<feature type="transmembrane region" description="Helical" evidence="1">
    <location>
        <begin position="156"/>
        <end position="176"/>
    </location>
</feature>
<evidence type="ECO:0000256" key="1">
    <source>
        <dbReference type="SAM" id="Phobius"/>
    </source>
</evidence>
<keyword evidence="1" id="KW-0812">Transmembrane</keyword>
<dbReference type="Proteomes" id="UP000311008">
    <property type="component" value="Chromosome"/>
</dbReference>
<feature type="transmembrane region" description="Helical" evidence="1">
    <location>
        <begin position="129"/>
        <end position="149"/>
    </location>
</feature>
<keyword evidence="4" id="KW-1185">Reference proteome</keyword>
<sequence length="354" mass="40908">MKYTPELDGIRALSILLVMISHAGFGHIVPGGFGVTIFFFISGYLITSLLISEAEKNQHIDLKKFYIRRFWRLLPPAIYFIIISSLLILYINHAIKMSEISAALFYFANYYKIFIHFSNVDGLLSPFNILWSLAIEEHFYILFAPLLAFTYRSNRYYQIIVVFLVLPLLIRLGYALIFPDLLHEGGYTYTATEARIDSIAFGCFMACLMHKPVQKEWLERHLLKFGYFVLGLAAILLSLLVRDLFFRETFRYSVQNVGLFLILLNVLFNQASFFAAIRRFLALSPLTFVGKLSYSLYLQHWLSMTLISYAIGLNKFSLAWQIGFWGLTIITTLVSYYVIEQPTIALRRKYGSNV</sequence>
<feature type="transmembrane region" description="Helical" evidence="1">
    <location>
        <begin position="225"/>
        <end position="245"/>
    </location>
</feature>
<dbReference type="Pfam" id="PF01757">
    <property type="entry name" value="Acyl_transf_3"/>
    <property type="match status" value="1"/>
</dbReference>
<feature type="domain" description="Acyltransferase 3" evidence="2">
    <location>
        <begin position="6"/>
        <end position="338"/>
    </location>
</feature>
<dbReference type="InterPro" id="IPR050879">
    <property type="entry name" value="Acyltransferase_3"/>
</dbReference>
<reference evidence="4" key="1">
    <citation type="journal article" date="2019" name="ISME J.">
        <title>Evolution in action: habitat transition from sediment to the pelagial leads to genome streamlining in Methylophilaceae.</title>
        <authorList>
            <person name="Salcher M."/>
            <person name="Schaefle D."/>
            <person name="Kaspar M."/>
            <person name="Neuenschwander S.M."/>
            <person name="Ghai R."/>
        </authorList>
    </citation>
    <scope>NUCLEOTIDE SEQUENCE [LARGE SCALE GENOMIC DNA]</scope>
    <source>
        <strain evidence="4">MMS-M-51</strain>
    </source>
</reference>
<feature type="transmembrane region" description="Helical" evidence="1">
    <location>
        <begin position="12"/>
        <end position="29"/>
    </location>
</feature>
<dbReference type="PANTHER" id="PTHR23028">
    <property type="entry name" value="ACETYLTRANSFERASE"/>
    <property type="match status" value="1"/>
</dbReference>
<dbReference type="GO" id="GO:0016020">
    <property type="term" value="C:membrane"/>
    <property type="evidence" value="ECO:0007669"/>
    <property type="project" value="TreeGrafter"/>
</dbReference>
<name>A0A5B8CSA3_9PROT</name>
<evidence type="ECO:0000313" key="4">
    <source>
        <dbReference type="Proteomes" id="UP000311008"/>
    </source>
</evidence>
<accession>A0A5B8CSA3</accession>
<proteinExistence type="predicted"/>
<feature type="transmembrane region" description="Helical" evidence="1">
    <location>
        <begin position="73"/>
        <end position="91"/>
    </location>
</feature>
<dbReference type="RefSeq" id="WP_140003530.1">
    <property type="nucleotide sequence ID" value="NZ_CP040946.1"/>
</dbReference>
<dbReference type="EMBL" id="CP040946">
    <property type="protein sequence ID" value="QDC44198.1"/>
    <property type="molecule type" value="Genomic_DNA"/>
</dbReference>